<keyword evidence="1" id="KW-0812">Transmembrane</keyword>
<evidence type="ECO:0000259" key="2">
    <source>
        <dbReference type="PROSITE" id="PS01124"/>
    </source>
</evidence>
<dbReference type="GO" id="GO:0043565">
    <property type="term" value="F:sequence-specific DNA binding"/>
    <property type="evidence" value="ECO:0007669"/>
    <property type="project" value="InterPro"/>
</dbReference>
<dbReference type="SMART" id="SM00342">
    <property type="entry name" value="HTH_ARAC"/>
    <property type="match status" value="1"/>
</dbReference>
<dbReference type="SUPFAM" id="SSF48452">
    <property type="entry name" value="TPR-like"/>
    <property type="match status" value="1"/>
</dbReference>
<comment type="caution">
    <text evidence="3">The sequence shown here is derived from an EMBL/GenBank/DDBJ whole genome shotgun (WGS) entry which is preliminary data.</text>
</comment>
<evidence type="ECO:0000313" key="4">
    <source>
        <dbReference type="Proteomes" id="UP000238565"/>
    </source>
</evidence>
<dbReference type="Gene3D" id="1.10.10.60">
    <property type="entry name" value="Homeodomain-like"/>
    <property type="match status" value="2"/>
</dbReference>
<dbReference type="Proteomes" id="UP000238565">
    <property type="component" value="Unassembled WGS sequence"/>
</dbReference>
<dbReference type="InterPro" id="IPR018060">
    <property type="entry name" value="HTH_AraC"/>
</dbReference>
<dbReference type="Pfam" id="PF12833">
    <property type="entry name" value="HTH_18"/>
    <property type="match status" value="1"/>
</dbReference>
<evidence type="ECO:0000256" key="1">
    <source>
        <dbReference type="SAM" id="Phobius"/>
    </source>
</evidence>
<feature type="transmembrane region" description="Helical" evidence="1">
    <location>
        <begin position="382"/>
        <end position="405"/>
    </location>
</feature>
<dbReference type="PROSITE" id="PS01124">
    <property type="entry name" value="HTH_ARAC_FAMILY_2"/>
    <property type="match status" value="1"/>
</dbReference>
<name>A0A2S7I2Y5_9FLAO</name>
<organism evidence="3 4">
    <name type="scientific">Cloacibacterium normanense</name>
    <dbReference type="NCBI Taxonomy" id="237258"/>
    <lineage>
        <taxon>Bacteria</taxon>
        <taxon>Pseudomonadati</taxon>
        <taxon>Bacteroidota</taxon>
        <taxon>Flavobacteriia</taxon>
        <taxon>Flavobacteriales</taxon>
        <taxon>Weeksellaceae</taxon>
    </lineage>
</organism>
<gene>
    <name evidence="3" type="ORF">C3729_10920</name>
</gene>
<accession>A0A2S7I2Y5</accession>
<reference evidence="3 4" key="1">
    <citation type="submission" date="2018-02" db="EMBL/GenBank/DDBJ databases">
        <title>Draft genome sequence of bacterial isolates from marine environment.</title>
        <authorList>
            <person name="Singh S.K."/>
            <person name="Hill R."/>
            <person name="Major S."/>
            <person name="Cai H."/>
            <person name="Li Y."/>
        </authorList>
    </citation>
    <scope>NUCLEOTIDE SEQUENCE [LARGE SCALE GENOMIC DNA]</scope>
    <source>
        <strain evidence="3 4">IMET F</strain>
    </source>
</reference>
<evidence type="ECO:0000313" key="3">
    <source>
        <dbReference type="EMBL" id="PPZ90924.1"/>
    </source>
</evidence>
<keyword evidence="1" id="KW-1133">Transmembrane helix</keyword>
<protein>
    <submittedName>
        <fullName evidence="3">AraC family transcriptional regulator</fullName>
    </submittedName>
</protein>
<dbReference type="EMBL" id="PTPZ01000007">
    <property type="protein sequence ID" value="PPZ90924.1"/>
    <property type="molecule type" value="Genomic_DNA"/>
</dbReference>
<feature type="domain" description="HTH araC/xylS-type" evidence="2">
    <location>
        <begin position="446"/>
        <end position="558"/>
    </location>
</feature>
<dbReference type="GO" id="GO:0003700">
    <property type="term" value="F:DNA-binding transcription factor activity"/>
    <property type="evidence" value="ECO:0007669"/>
    <property type="project" value="InterPro"/>
</dbReference>
<dbReference type="AlphaFoldDB" id="A0A2S7I2Y5"/>
<proteinExistence type="predicted"/>
<sequence>MLYRKIFFCFFYLSLFFSSGKIYGQTNYETLRSVYENFDESDKKALHYVKIYIQRAKQEKNYPELVQGYRDATFYSNDKRLKIKYADSAVATAHKTDDKELISTVYLLKGSLYYFYYKNYQSALAEYLKAYQYSKDNKDDYLKYKIIYQMGLVKSYLGYYNEGIEHFNECISYFEPKAKGNSHRNIIYNSTKGYLNSLHQIAVCYRNIKDYRKADSIIDAGLRFSKIDEFPSEKAYLTKCKGISVYHHKDYNSAITLLQKSLPVFNKEDDFYWASVADFYIGKSYLGLGKEDLAIQQFEKVDSTFQKRQFIVPEILGNYNFLIKYYHNQKDSEKELEYSKKLLKADSILNRDYKYLSEKIHKDYDTQILEESKTKLETRNKWGLGTIVILITILLIVALLAWKFYKNGKQIKLKYLELENNLIQQNQQTSLSYESVSIYANSVLSEDIFNDLQNKLKEFETNKGFKENGLTIDRLANILNTNKYYLSQYINDVKGVNFSKYLSTLRINYITKLMYEDPYYLQLKVQGLADECGIGSRQNFSDLFQEINGIRPADFVRQRKKEMEGQGGILGALS</sequence>
<dbReference type="Gene3D" id="1.25.40.10">
    <property type="entry name" value="Tetratricopeptide repeat domain"/>
    <property type="match status" value="2"/>
</dbReference>
<keyword evidence="1" id="KW-0472">Membrane</keyword>
<dbReference type="InterPro" id="IPR011990">
    <property type="entry name" value="TPR-like_helical_dom_sf"/>
</dbReference>